<accession>A0A392QIM4</accession>
<dbReference type="EMBL" id="LXQA010135820">
    <property type="protein sequence ID" value="MCI23396.1"/>
    <property type="molecule type" value="Genomic_DNA"/>
</dbReference>
<dbReference type="Proteomes" id="UP000265520">
    <property type="component" value="Unassembled WGS sequence"/>
</dbReference>
<comment type="caution">
    <text evidence="1">The sequence shown here is derived from an EMBL/GenBank/DDBJ whole genome shotgun (WGS) entry which is preliminary data.</text>
</comment>
<proteinExistence type="predicted"/>
<evidence type="ECO:0000313" key="2">
    <source>
        <dbReference type="Proteomes" id="UP000265520"/>
    </source>
</evidence>
<evidence type="ECO:0000313" key="1">
    <source>
        <dbReference type="EMBL" id="MCI23396.1"/>
    </source>
</evidence>
<name>A0A392QIM4_9FABA</name>
<organism evidence="1 2">
    <name type="scientific">Trifolium medium</name>
    <dbReference type="NCBI Taxonomy" id="97028"/>
    <lineage>
        <taxon>Eukaryota</taxon>
        <taxon>Viridiplantae</taxon>
        <taxon>Streptophyta</taxon>
        <taxon>Embryophyta</taxon>
        <taxon>Tracheophyta</taxon>
        <taxon>Spermatophyta</taxon>
        <taxon>Magnoliopsida</taxon>
        <taxon>eudicotyledons</taxon>
        <taxon>Gunneridae</taxon>
        <taxon>Pentapetalae</taxon>
        <taxon>rosids</taxon>
        <taxon>fabids</taxon>
        <taxon>Fabales</taxon>
        <taxon>Fabaceae</taxon>
        <taxon>Papilionoideae</taxon>
        <taxon>50 kb inversion clade</taxon>
        <taxon>NPAAA clade</taxon>
        <taxon>Hologalegina</taxon>
        <taxon>IRL clade</taxon>
        <taxon>Trifolieae</taxon>
        <taxon>Trifolium</taxon>
    </lineage>
</organism>
<keyword evidence="2" id="KW-1185">Reference proteome</keyword>
<dbReference type="AlphaFoldDB" id="A0A392QIM4"/>
<sequence length="68" mass="7685">MNENEGVFWSVRQDIGRKKWLPNLVSVVGVAGKSFTAAPRWEQRRPAHMCAMCDGIGPQNFEGFNSKF</sequence>
<protein>
    <submittedName>
        <fullName evidence="1">Uncharacterized protein</fullName>
    </submittedName>
</protein>
<reference evidence="1 2" key="1">
    <citation type="journal article" date="2018" name="Front. Plant Sci.">
        <title>Red Clover (Trifolium pratense) and Zigzag Clover (T. medium) - A Picture of Genomic Similarities and Differences.</title>
        <authorList>
            <person name="Dluhosova J."/>
            <person name="Istvanek J."/>
            <person name="Nedelnik J."/>
            <person name="Repkova J."/>
        </authorList>
    </citation>
    <scope>NUCLEOTIDE SEQUENCE [LARGE SCALE GENOMIC DNA]</scope>
    <source>
        <strain evidence="2">cv. 10/8</strain>
        <tissue evidence="1">Leaf</tissue>
    </source>
</reference>
<gene>
    <name evidence="1" type="ORF">A2U01_0044575</name>
</gene>